<dbReference type="InterPro" id="IPR009057">
    <property type="entry name" value="Homeodomain-like_sf"/>
</dbReference>
<dbReference type="InterPro" id="IPR011075">
    <property type="entry name" value="TetR_C"/>
</dbReference>
<protein>
    <submittedName>
        <fullName evidence="7">TetR family transcriptional regulator</fullName>
    </submittedName>
</protein>
<dbReference type="AlphaFoldDB" id="A0A1W6Z3N9"/>
<dbReference type="Pfam" id="PF16925">
    <property type="entry name" value="TetR_C_13"/>
    <property type="match status" value="1"/>
</dbReference>
<keyword evidence="3 5" id="KW-0238">DNA-binding</keyword>
<dbReference type="EMBL" id="CP021109">
    <property type="protein sequence ID" value="ARP87886.1"/>
    <property type="molecule type" value="Genomic_DNA"/>
</dbReference>
<feature type="domain" description="HTH tetR-type" evidence="6">
    <location>
        <begin position="9"/>
        <end position="69"/>
    </location>
</feature>
<organism evidence="7 8">
    <name type="scientific">Bordetella genomosp. 9</name>
    <dbReference type="NCBI Taxonomy" id="1416803"/>
    <lineage>
        <taxon>Bacteria</taxon>
        <taxon>Pseudomonadati</taxon>
        <taxon>Pseudomonadota</taxon>
        <taxon>Betaproteobacteria</taxon>
        <taxon>Burkholderiales</taxon>
        <taxon>Alcaligenaceae</taxon>
        <taxon>Bordetella</taxon>
    </lineage>
</organism>
<gene>
    <name evidence="7" type="ORF">CAL13_17955</name>
</gene>
<proteinExistence type="predicted"/>
<keyword evidence="1" id="KW-0678">Repressor</keyword>
<accession>A0A1W6Z3N9</accession>
<dbReference type="Gene3D" id="1.10.357.10">
    <property type="entry name" value="Tetracycline Repressor, domain 2"/>
    <property type="match status" value="1"/>
</dbReference>
<dbReference type="Gene3D" id="1.10.10.60">
    <property type="entry name" value="Homeodomain-like"/>
    <property type="match status" value="1"/>
</dbReference>
<dbReference type="GO" id="GO:0003677">
    <property type="term" value="F:DNA binding"/>
    <property type="evidence" value="ECO:0007669"/>
    <property type="project" value="UniProtKB-UniRule"/>
</dbReference>
<evidence type="ECO:0000259" key="6">
    <source>
        <dbReference type="PROSITE" id="PS50977"/>
    </source>
</evidence>
<evidence type="ECO:0000256" key="5">
    <source>
        <dbReference type="PROSITE-ProRule" id="PRU00335"/>
    </source>
</evidence>
<evidence type="ECO:0000256" key="4">
    <source>
        <dbReference type="ARBA" id="ARBA00023163"/>
    </source>
</evidence>
<dbReference type="SUPFAM" id="SSF46689">
    <property type="entry name" value="Homeodomain-like"/>
    <property type="match status" value="1"/>
</dbReference>
<dbReference type="InterPro" id="IPR001647">
    <property type="entry name" value="HTH_TetR"/>
</dbReference>
<evidence type="ECO:0000256" key="3">
    <source>
        <dbReference type="ARBA" id="ARBA00023125"/>
    </source>
</evidence>
<dbReference type="Proteomes" id="UP000194139">
    <property type="component" value="Chromosome"/>
</dbReference>
<keyword evidence="4" id="KW-0804">Transcription</keyword>
<dbReference type="PROSITE" id="PS50977">
    <property type="entry name" value="HTH_TETR_2"/>
    <property type="match status" value="1"/>
</dbReference>
<dbReference type="RefSeq" id="WP_086073132.1">
    <property type="nucleotide sequence ID" value="NZ_CP021109.1"/>
</dbReference>
<evidence type="ECO:0000256" key="2">
    <source>
        <dbReference type="ARBA" id="ARBA00023015"/>
    </source>
</evidence>
<dbReference type="PANTHER" id="PTHR47506:SF1">
    <property type="entry name" value="HTH-TYPE TRANSCRIPTIONAL REGULATOR YJDC"/>
    <property type="match status" value="1"/>
</dbReference>
<dbReference type="PANTHER" id="PTHR47506">
    <property type="entry name" value="TRANSCRIPTIONAL REGULATORY PROTEIN"/>
    <property type="match status" value="1"/>
</dbReference>
<keyword evidence="2" id="KW-0805">Transcription regulation</keyword>
<dbReference type="PRINTS" id="PR00455">
    <property type="entry name" value="HTHTETR"/>
</dbReference>
<reference evidence="7 8" key="1">
    <citation type="submission" date="2017-05" db="EMBL/GenBank/DDBJ databases">
        <title>Complete and WGS of Bordetella genogroups.</title>
        <authorList>
            <person name="Spilker T."/>
            <person name="LiPuma J."/>
        </authorList>
    </citation>
    <scope>NUCLEOTIDE SEQUENCE [LARGE SCALE GENOMIC DNA]</scope>
    <source>
        <strain evidence="7 8">AU17164</strain>
    </source>
</reference>
<dbReference type="PROSITE" id="PS01081">
    <property type="entry name" value="HTH_TETR_1"/>
    <property type="match status" value="1"/>
</dbReference>
<keyword evidence="8" id="KW-1185">Reference proteome</keyword>
<dbReference type="InterPro" id="IPR023772">
    <property type="entry name" value="DNA-bd_HTH_TetR-type_CS"/>
</dbReference>
<feature type="DNA-binding region" description="H-T-H motif" evidence="5">
    <location>
        <begin position="32"/>
        <end position="51"/>
    </location>
</feature>
<evidence type="ECO:0000256" key="1">
    <source>
        <dbReference type="ARBA" id="ARBA00022491"/>
    </source>
</evidence>
<dbReference type="Pfam" id="PF00440">
    <property type="entry name" value="TetR_N"/>
    <property type="match status" value="1"/>
</dbReference>
<name>A0A1W6Z3N9_9BORD</name>
<evidence type="ECO:0000313" key="7">
    <source>
        <dbReference type="EMBL" id="ARP87886.1"/>
    </source>
</evidence>
<sequence length="204" mass="22231">MAARGRPRNFDRDAALRRAMELFWARGYEGVSLSDLTEAMGINAPSLYAAFGSKEALFLEAVALYRSSEGGASWRAIADQPTARQAVEAMLRDNARAYTRPGRPHGCMVVLGAINCSVQNRGVADSLREHRLALGRFLRDRLARAVTEGEIDAKADIDALSAYYIAVLNGLSIQARDGASRKALEAVIDCAMANWEMLTRPGQV</sequence>
<dbReference type="SUPFAM" id="SSF48498">
    <property type="entry name" value="Tetracyclin repressor-like, C-terminal domain"/>
    <property type="match status" value="1"/>
</dbReference>
<dbReference type="InterPro" id="IPR036271">
    <property type="entry name" value="Tet_transcr_reg_TetR-rel_C_sf"/>
</dbReference>
<evidence type="ECO:0000313" key="8">
    <source>
        <dbReference type="Proteomes" id="UP000194139"/>
    </source>
</evidence>